<name>A0A0V0Q8C6_PSEPJ</name>
<dbReference type="EMBL" id="LDAU01000247">
    <property type="protein sequence ID" value="KRW98421.1"/>
    <property type="molecule type" value="Genomic_DNA"/>
</dbReference>
<organism evidence="1 2">
    <name type="scientific">Pseudocohnilembus persalinus</name>
    <name type="common">Ciliate</name>
    <dbReference type="NCBI Taxonomy" id="266149"/>
    <lineage>
        <taxon>Eukaryota</taxon>
        <taxon>Sar</taxon>
        <taxon>Alveolata</taxon>
        <taxon>Ciliophora</taxon>
        <taxon>Intramacronucleata</taxon>
        <taxon>Oligohymenophorea</taxon>
        <taxon>Scuticociliatia</taxon>
        <taxon>Philasterida</taxon>
        <taxon>Pseudocohnilembidae</taxon>
        <taxon>Pseudocohnilembus</taxon>
    </lineage>
</organism>
<keyword evidence="2" id="KW-1185">Reference proteome</keyword>
<comment type="caution">
    <text evidence="1">The sequence shown here is derived from an EMBL/GenBank/DDBJ whole genome shotgun (WGS) entry which is preliminary data.</text>
</comment>
<gene>
    <name evidence="1" type="ORF">PPERSA_08646</name>
</gene>
<dbReference type="InParanoid" id="A0A0V0Q8C6"/>
<dbReference type="AlphaFoldDB" id="A0A0V0Q8C6"/>
<evidence type="ECO:0000313" key="2">
    <source>
        <dbReference type="Proteomes" id="UP000054937"/>
    </source>
</evidence>
<accession>A0A0V0Q8C6</accession>
<evidence type="ECO:0000313" key="1">
    <source>
        <dbReference type="EMBL" id="KRW98421.1"/>
    </source>
</evidence>
<reference evidence="1 2" key="1">
    <citation type="journal article" date="2015" name="Sci. Rep.">
        <title>Genome of the facultative scuticociliatosis pathogen Pseudocohnilembus persalinus provides insight into its virulence through horizontal gene transfer.</title>
        <authorList>
            <person name="Xiong J."/>
            <person name="Wang G."/>
            <person name="Cheng J."/>
            <person name="Tian M."/>
            <person name="Pan X."/>
            <person name="Warren A."/>
            <person name="Jiang C."/>
            <person name="Yuan D."/>
            <person name="Miao W."/>
        </authorList>
    </citation>
    <scope>NUCLEOTIDE SEQUENCE [LARGE SCALE GENOMIC DNA]</scope>
    <source>
        <strain evidence="1">36N120E</strain>
    </source>
</reference>
<protein>
    <submittedName>
        <fullName evidence="1">Uncharacterized protein</fullName>
    </submittedName>
</protein>
<sequence length="203" mass="24060">MEENDKFRTQFTFLKDIQKDFQPSIKELLSIQFYPTLQDEQWVPQTWIIAIIVQPGAYNIPYTFRNKSQNKNQRENHVKKEVCLQQNNEDIYCFLRKIQGGQIFQVKNQQDMIGMEEYRRRKIKRYISSVSVAEPYKQGVIACDNVQEDNKNIKSRKKSLEMLDAELSKKKALICSSIDDFKLYLIQMCLAGQNRLPRGPYFQ</sequence>
<proteinExistence type="predicted"/>
<dbReference type="Proteomes" id="UP000054937">
    <property type="component" value="Unassembled WGS sequence"/>
</dbReference>